<dbReference type="PANTHER" id="PTHR30399">
    <property type="entry name" value="UNCHARACTERIZED PROTEIN YGJP"/>
    <property type="match status" value="1"/>
</dbReference>
<dbReference type="Proteomes" id="UP000199135">
    <property type="component" value="Unassembled WGS sequence"/>
</dbReference>
<keyword evidence="1" id="KW-0472">Membrane</keyword>
<dbReference type="InterPro" id="IPR002725">
    <property type="entry name" value="YgjP-like_metallopeptidase"/>
</dbReference>
<dbReference type="InterPro" id="IPR006665">
    <property type="entry name" value="OmpA-like"/>
</dbReference>
<comment type="caution">
    <text evidence="3">The sequence shown here is derived from an EMBL/GenBank/DDBJ whole genome shotgun (WGS) entry which is preliminary data.</text>
</comment>
<evidence type="ECO:0000256" key="1">
    <source>
        <dbReference type="PROSITE-ProRule" id="PRU00473"/>
    </source>
</evidence>
<sequence>MGETVAIGEFEVEVRRARVRRVTLRIAPDGSVRVTAPNACPIQDIEAFVRDKATWAESRREGVLRARREELAMWSDGGCVEYLGEALTLSVERDAATHAAQFAERSGERIIVHLADFTTSEEVTGQTQALVEAWLEERMEELLPGLFAKIERRMQLRCSGWRIRRMKSRWGSCNTKTRMICLNAQLVEYPIECLESVIAHELCHLIEPTHNERFHQLLDTYYPANREARRILNLRPPRR</sequence>
<dbReference type="EMBL" id="FNWT01000006">
    <property type="protein sequence ID" value="SEH58504.1"/>
    <property type="molecule type" value="Genomic_DNA"/>
</dbReference>
<keyword evidence="4" id="KW-1185">Reference proteome</keyword>
<gene>
    <name evidence="3" type="ORF">SAMN05216447_10669</name>
</gene>
<evidence type="ECO:0000259" key="2">
    <source>
        <dbReference type="PROSITE" id="PS51123"/>
    </source>
</evidence>
<organism evidence="3 4">
    <name type="scientific">Parafannyhessea umbonata</name>
    <dbReference type="NCBI Taxonomy" id="604330"/>
    <lineage>
        <taxon>Bacteria</taxon>
        <taxon>Bacillati</taxon>
        <taxon>Actinomycetota</taxon>
        <taxon>Coriobacteriia</taxon>
        <taxon>Coriobacteriales</taxon>
        <taxon>Atopobiaceae</taxon>
        <taxon>Parafannyhessea</taxon>
    </lineage>
</organism>
<dbReference type="Gene3D" id="3.30.2010.10">
    <property type="entry name" value="Metalloproteases ('zincins'), catalytic domain"/>
    <property type="match status" value="1"/>
</dbReference>
<evidence type="ECO:0000313" key="4">
    <source>
        <dbReference type="Proteomes" id="UP000199135"/>
    </source>
</evidence>
<dbReference type="CDD" id="cd07344">
    <property type="entry name" value="M48_yhfN_like"/>
    <property type="match status" value="1"/>
</dbReference>
<dbReference type="RefSeq" id="WP_078686811.1">
    <property type="nucleotide sequence ID" value="NZ_FNWT01000006.1"/>
</dbReference>
<reference evidence="3 4" key="1">
    <citation type="submission" date="2016-10" db="EMBL/GenBank/DDBJ databases">
        <authorList>
            <person name="Varghese N."/>
            <person name="Submissions S."/>
        </authorList>
    </citation>
    <scope>NUCLEOTIDE SEQUENCE [LARGE SCALE GENOMIC DNA]</scope>
    <source>
        <strain evidence="3 4">WCP15</strain>
    </source>
</reference>
<name>A0A1H6JCN7_9ACTN</name>
<evidence type="ECO:0000313" key="3">
    <source>
        <dbReference type="EMBL" id="SEH58504.1"/>
    </source>
</evidence>
<feature type="domain" description="OmpA-like" evidence="2">
    <location>
        <begin position="1"/>
        <end position="30"/>
    </location>
</feature>
<protein>
    <recommendedName>
        <fullName evidence="2">OmpA-like domain-containing protein</fullName>
    </recommendedName>
</protein>
<dbReference type="PANTHER" id="PTHR30399:SF1">
    <property type="entry name" value="UTP PYROPHOSPHATASE"/>
    <property type="match status" value="1"/>
</dbReference>
<accession>A0A1H6JCN7</accession>
<proteinExistence type="predicted"/>
<dbReference type="PROSITE" id="PS51123">
    <property type="entry name" value="OMPA_2"/>
    <property type="match status" value="1"/>
</dbReference>
<dbReference type="InterPro" id="IPR053136">
    <property type="entry name" value="UTP_pyrophosphatase-like"/>
</dbReference>
<dbReference type="Pfam" id="PF01863">
    <property type="entry name" value="YgjP-like"/>
    <property type="match status" value="1"/>
</dbReference>